<feature type="non-terminal residue" evidence="1">
    <location>
        <position position="1"/>
    </location>
</feature>
<evidence type="ECO:0000313" key="1">
    <source>
        <dbReference type="EMBL" id="KAJ7314674.1"/>
    </source>
</evidence>
<organism evidence="1 2">
    <name type="scientific">Mycena albidolilacea</name>
    <dbReference type="NCBI Taxonomy" id="1033008"/>
    <lineage>
        <taxon>Eukaryota</taxon>
        <taxon>Fungi</taxon>
        <taxon>Dikarya</taxon>
        <taxon>Basidiomycota</taxon>
        <taxon>Agaricomycotina</taxon>
        <taxon>Agaricomycetes</taxon>
        <taxon>Agaricomycetidae</taxon>
        <taxon>Agaricales</taxon>
        <taxon>Marasmiineae</taxon>
        <taxon>Mycenaceae</taxon>
        <taxon>Mycena</taxon>
    </lineage>
</organism>
<evidence type="ECO:0008006" key="3">
    <source>
        <dbReference type="Google" id="ProtNLM"/>
    </source>
</evidence>
<reference evidence="1" key="1">
    <citation type="submission" date="2023-03" db="EMBL/GenBank/DDBJ databases">
        <title>Massive genome expansion in bonnet fungi (Mycena s.s.) driven by repeated elements and novel gene families across ecological guilds.</title>
        <authorList>
            <consortium name="Lawrence Berkeley National Laboratory"/>
            <person name="Harder C.B."/>
            <person name="Miyauchi S."/>
            <person name="Viragh M."/>
            <person name="Kuo A."/>
            <person name="Thoen E."/>
            <person name="Andreopoulos B."/>
            <person name="Lu D."/>
            <person name="Skrede I."/>
            <person name="Drula E."/>
            <person name="Henrissat B."/>
            <person name="Morin E."/>
            <person name="Kohler A."/>
            <person name="Barry K."/>
            <person name="LaButti K."/>
            <person name="Morin E."/>
            <person name="Salamov A."/>
            <person name="Lipzen A."/>
            <person name="Mereny Z."/>
            <person name="Hegedus B."/>
            <person name="Baldrian P."/>
            <person name="Stursova M."/>
            <person name="Weitz H."/>
            <person name="Taylor A."/>
            <person name="Grigoriev I.V."/>
            <person name="Nagy L.G."/>
            <person name="Martin F."/>
            <person name="Kauserud H."/>
        </authorList>
    </citation>
    <scope>NUCLEOTIDE SEQUENCE</scope>
    <source>
        <strain evidence="1">CBHHK002</strain>
    </source>
</reference>
<comment type="caution">
    <text evidence="1">The sequence shown here is derived from an EMBL/GenBank/DDBJ whole genome shotgun (WGS) entry which is preliminary data.</text>
</comment>
<gene>
    <name evidence="1" type="ORF">DFH08DRAFT_716434</name>
</gene>
<dbReference type="Proteomes" id="UP001218218">
    <property type="component" value="Unassembled WGS sequence"/>
</dbReference>
<name>A0AAD6ZAP4_9AGAR</name>
<accession>A0AAD6ZAP4</accession>
<dbReference type="EMBL" id="JARIHO010000066">
    <property type="protein sequence ID" value="KAJ7314674.1"/>
    <property type="molecule type" value="Genomic_DNA"/>
</dbReference>
<proteinExistence type="predicted"/>
<protein>
    <recommendedName>
        <fullName evidence="3">DDE Tnp4 domain-containing protein</fullName>
    </recommendedName>
</protein>
<keyword evidence="2" id="KW-1185">Reference proteome</keyword>
<dbReference type="AlphaFoldDB" id="A0AAD6ZAP4"/>
<evidence type="ECO:0000313" key="2">
    <source>
        <dbReference type="Proteomes" id="UP001218218"/>
    </source>
</evidence>
<sequence>PYSVWPFSEAELAKVTVITKKHMKDFNYKLSKQCISVEHAFGCLKLCFHSLQLMGSHNNGDNIWCAIDTMLIFHNLCLCLDNDPRYLLGYTEIAGTMEEDLNTAVDNAVGVPINIPLGRDRCPSPRRWICALRSNP</sequence>